<proteinExistence type="predicted"/>
<organism evidence="2 3">
    <name type="scientific">Leptospira ryugenii</name>
    <dbReference type="NCBI Taxonomy" id="1917863"/>
    <lineage>
        <taxon>Bacteria</taxon>
        <taxon>Pseudomonadati</taxon>
        <taxon>Spirochaetota</taxon>
        <taxon>Spirochaetia</taxon>
        <taxon>Leptospirales</taxon>
        <taxon>Leptospiraceae</taxon>
        <taxon>Leptospira</taxon>
    </lineage>
</organism>
<keyword evidence="1" id="KW-0472">Membrane</keyword>
<dbReference type="OrthoDB" id="332203at2"/>
<comment type="caution">
    <text evidence="2">The sequence shown here is derived from an EMBL/GenBank/DDBJ whole genome shotgun (WGS) entry which is preliminary data.</text>
</comment>
<keyword evidence="3" id="KW-1185">Reference proteome</keyword>
<feature type="transmembrane region" description="Helical" evidence="1">
    <location>
        <begin position="6"/>
        <end position="28"/>
    </location>
</feature>
<dbReference type="RefSeq" id="WP_108977502.1">
    <property type="nucleotide sequence ID" value="NZ_BFBB01000008.1"/>
</dbReference>
<name>A0A2P2E2N2_9LEPT</name>
<keyword evidence="1" id="KW-0812">Transmembrane</keyword>
<sequence>MLKKMFFHIIGFGLILAGWFVCVINVGLDRGATPFRFFSVPNVIGLLIILVGAYFPELATKFLGKDDSK</sequence>
<dbReference type="Proteomes" id="UP000245133">
    <property type="component" value="Unassembled WGS sequence"/>
</dbReference>
<evidence type="ECO:0000256" key="1">
    <source>
        <dbReference type="SAM" id="Phobius"/>
    </source>
</evidence>
<protein>
    <submittedName>
        <fullName evidence="2">Uncharacterized protein</fullName>
    </submittedName>
</protein>
<keyword evidence="1" id="KW-1133">Transmembrane helix</keyword>
<evidence type="ECO:0000313" key="2">
    <source>
        <dbReference type="EMBL" id="GBF51137.1"/>
    </source>
</evidence>
<dbReference type="AlphaFoldDB" id="A0A2P2E2N2"/>
<accession>A0A2P2E2N2</accession>
<dbReference type="EMBL" id="BFBB01000008">
    <property type="protein sequence ID" value="GBF51137.1"/>
    <property type="molecule type" value="Genomic_DNA"/>
</dbReference>
<feature type="transmembrane region" description="Helical" evidence="1">
    <location>
        <begin position="35"/>
        <end position="55"/>
    </location>
</feature>
<gene>
    <name evidence="2" type="ORF">LPTSP4_26690</name>
</gene>
<reference evidence="2 3" key="1">
    <citation type="submission" date="2018-02" db="EMBL/GenBank/DDBJ databases">
        <title>Novel Leptospira species isolated from soil and water in Japan.</title>
        <authorList>
            <person name="Nakao R."/>
            <person name="Masuzawa T."/>
        </authorList>
    </citation>
    <scope>NUCLEOTIDE SEQUENCE [LARGE SCALE GENOMIC DNA]</scope>
    <source>
        <strain evidence="2 3">YH101</strain>
    </source>
</reference>
<evidence type="ECO:0000313" key="3">
    <source>
        <dbReference type="Proteomes" id="UP000245133"/>
    </source>
</evidence>